<dbReference type="AlphaFoldDB" id="A0AAE6EI53"/>
<proteinExistence type="predicted"/>
<dbReference type="EMBL" id="CP039899">
    <property type="protein sequence ID" value="QCL82370.1"/>
    <property type="molecule type" value="Genomic_DNA"/>
</dbReference>
<dbReference type="GO" id="GO:0003676">
    <property type="term" value="F:nucleic acid binding"/>
    <property type="evidence" value="ECO:0007669"/>
    <property type="project" value="InterPro"/>
</dbReference>
<dbReference type="Proteomes" id="UP000298579">
    <property type="component" value="Plasmid pAtCFBP5877a"/>
</dbReference>
<geneLocation type="plasmid" evidence="3">
    <name>patcfbp5877a</name>
</geneLocation>
<evidence type="ECO:0000313" key="3">
    <source>
        <dbReference type="Proteomes" id="UP000298579"/>
    </source>
</evidence>
<feature type="domain" description="HNH" evidence="1">
    <location>
        <begin position="273"/>
        <end position="307"/>
    </location>
</feature>
<dbReference type="CDD" id="cd00085">
    <property type="entry name" value="HNHc"/>
    <property type="match status" value="1"/>
</dbReference>
<evidence type="ECO:0000313" key="2">
    <source>
        <dbReference type="EMBL" id="QCL82370.1"/>
    </source>
</evidence>
<dbReference type="InterPro" id="IPR002711">
    <property type="entry name" value="HNH"/>
</dbReference>
<organism evidence="2 3">
    <name type="scientific">Agrobacterium tumefaciens</name>
    <dbReference type="NCBI Taxonomy" id="358"/>
    <lineage>
        <taxon>Bacteria</taxon>
        <taxon>Pseudomonadati</taxon>
        <taxon>Pseudomonadota</taxon>
        <taxon>Alphaproteobacteria</taxon>
        <taxon>Hyphomicrobiales</taxon>
        <taxon>Rhizobiaceae</taxon>
        <taxon>Rhizobium/Agrobacterium group</taxon>
        <taxon>Agrobacterium</taxon>
        <taxon>Agrobacterium tumefaciens complex</taxon>
    </lineage>
</organism>
<dbReference type="RefSeq" id="WP_080830408.1">
    <property type="nucleotide sequence ID" value="NZ_CP039890.1"/>
</dbReference>
<protein>
    <recommendedName>
        <fullName evidence="1">HNH domain-containing protein</fullName>
    </recommendedName>
</protein>
<keyword evidence="2" id="KW-0614">Plasmid</keyword>
<sequence>MKIRDLPLPVTATKADWLPGRTWIGFTPTGTGRDADAKCENTISKQMAGGLVLERVAQKMEDPRPGFENDPQVIRDRDTHRQLADRLVAVHELRPTSRPLIDVLGKDEFEHMQNVWAEPGKRKRWSVAFPIVRTWEIIGKPTAHSVLSSDVFNSTYRTQSSTLRIVTDKMRQEISDLEIVETPAQNAWIAIEDEILIAERSNIPTTTAATIDIDLRHALEGETEDRRVKIKRRAAWLAQKFWLSRQKAKSIRCDGCAFDPADKPDLKNLPVRSLFDVHHKDPLSEGVRRTTIADFSLLCPRCHRIEHLRLRHAAK</sequence>
<accession>A0AAE6EI53</accession>
<dbReference type="GO" id="GO:0004519">
    <property type="term" value="F:endonuclease activity"/>
    <property type="evidence" value="ECO:0007669"/>
    <property type="project" value="InterPro"/>
</dbReference>
<reference evidence="2 3" key="1">
    <citation type="submission" date="2019-04" db="EMBL/GenBank/DDBJ databases">
        <title>Complete genome sequence of Agrobacterium tumefaciens CFBP5877.</title>
        <authorList>
            <person name="Huang Y.-Y."/>
            <person name="Chiang H.-Y."/>
            <person name="Chou L."/>
            <person name="Lai E.-M."/>
            <person name="Kuo C.-H."/>
        </authorList>
    </citation>
    <scope>NUCLEOTIDE SEQUENCE [LARGE SCALE GENOMIC DNA]</scope>
    <source>
        <strain evidence="2 3">CFBP5877</strain>
        <plasmid evidence="3">patcfbp5877a</plasmid>
    </source>
</reference>
<dbReference type="GO" id="GO:0008270">
    <property type="term" value="F:zinc ion binding"/>
    <property type="evidence" value="ECO:0007669"/>
    <property type="project" value="InterPro"/>
</dbReference>
<evidence type="ECO:0000259" key="1">
    <source>
        <dbReference type="Pfam" id="PF01844"/>
    </source>
</evidence>
<name>A0AAE6EI53_AGRTU</name>
<gene>
    <name evidence="2" type="ORF">CFBP5877_24865</name>
</gene>
<dbReference type="InterPro" id="IPR003615">
    <property type="entry name" value="HNH_nuc"/>
</dbReference>
<dbReference type="Pfam" id="PF01844">
    <property type="entry name" value="HNH"/>
    <property type="match status" value="1"/>
</dbReference>